<dbReference type="PROSITE" id="PS50879">
    <property type="entry name" value="RNASE_H_1"/>
    <property type="match status" value="1"/>
</dbReference>
<dbReference type="PANTHER" id="PTHR47723">
    <property type="entry name" value="OS05G0353850 PROTEIN"/>
    <property type="match status" value="1"/>
</dbReference>
<organism evidence="3 4">
    <name type="scientific">Solanum tuberosum</name>
    <name type="common">Potato</name>
    <dbReference type="NCBI Taxonomy" id="4113"/>
    <lineage>
        <taxon>Eukaryota</taxon>
        <taxon>Viridiplantae</taxon>
        <taxon>Streptophyta</taxon>
        <taxon>Embryophyta</taxon>
        <taxon>Tracheophyta</taxon>
        <taxon>Spermatophyta</taxon>
        <taxon>Magnoliopsida</taxon>
        <taxon>eudicotyledons</taxon>
        <taxon>Gunneridae</taxon>
        <taxon>Pentapetalae</taxon>
        <taxon>asterids</taxon>
        <taxon>lamiids</taxon>
        <taxon>Solanales</taxon>
        <taxon>Solanaceae</taxon>
        <taxon>Solanoideae</taxon>
        <taxon>Solaneae</taxon>
        <taxon>Solanum</taxon>
    </lineage>
</organism>
<dbReference type="Gene3D" id="3.30.420.10">
    <property type="entry name" value="Ribonuclease H-like superfamily/Ribonuclease H"/>
    <property type="match status" value="1"/>
</dbReference>
<dbReference type="PANTHER" id="PTHR47723:SF24">
    <property type="entry name" value="RNASE H TYPE-1 DOMAIN-CONTAINING PROTEIN"/>
    <property type="match status" value="1"/>
</dbReference>
<reference evidence="3 4" key="1">
    <citation type="journal article" date="2021" name="bioRxiv">
        <title>Chromosome-scale and haplotype-resolved genome assembly of a tetraploid potato cultivar.</title>
        <authorList>
            <person name="Sun H."/>
            <person name="Jiao W.-B."/>
            <person name="Krause K."/>
            <person name="Campoy J.A."/>
            <person name="Goel M."/>
            <person name="Folz-Donahue K."/>
            <person name="Kukat C."/>
            <person name="Huettel B."/>
            <person name="Schneeberger K."/>
        </authorList>
    </citation>
    <scope>NUCLEOTIDE SEQUENCE [LARGE SCALE GENOMIC DNA]</scope>
    <source>
        <strain evidence="3">SolTubOtavaFocal</strain>
        <tissue evidence="3">Leaves</tissue>
    </source>
</reference>
<sequence length="147" mass="16589">MVSQIHELVRKTLKMLYPWIKLDIRDWPELIAKIKKYRPKIYVHSVVWKPPVAQRLKFNTDGASRGNPGMSSFGFCIRDGRGDLRYAKAKGIGIITNTEAEALAIYKALEYNYDDSKAVEGTLGNSGKGGRDQNESTSARSENHPYL</sequence>
<dbReference type="SUPFAM" id="SSF53098">
    <property type="entry name" value="Ribonuclease H-like"/>
    <property type="match status" value="1"/>
</dbReference>
<gene>
    <name evidence="3" type="ORF">KY290_007745</name>
</gene>
<dbReference type="InterPro" id="IPR002156">
    <property type="entry name" value="RNaseH_domain"/>
</dbReference>
<feature type="region of interest" description="Disordered" evidence="1">
    <location>
        <begin position="122"/>
        <end position="147"/>
    </location>
</feature>
<dbReference type="InterPro" id="IPR053151">
    <property type="entry name" value="RNase_H-like"/>
</dbReference>
<dbReference type="InterPro" id="IPR044730">
    <property type="entry name" value="RNase_H-like_dom_plant"/>
</dbReference>
<dbReference type="EMBL" id="JAIVGD010000003">
    <property type="protein sequence ID" value="KAH0776334.1"/>
    <property type="molecule type" value="Genomic_DNA"/>
</dbReference>
<proteinExistence type="predicted"/>
<evidence type="ECO:0000256" key="1">
    <source>
        <dbReference type="SAM" id="MobiDB-lite"/>
    </source>
</evidence>
<evidence type="ECO:0000259" key="2">
    <source>
        <dbReference type="PROSITE" id="PS50879"/>
    </source>
</evidence>
<accession>A0ABQ7W6K1</accession>
<dbReference type="Proteomes" id="UP000826656">
    <property type="component" value="Unassembled WGS sequence"/>
</dbReference>
<evidence type="ECO:0000313" key="3">
    <source>
        <dbReference type="EMBL" id="KAH0776334.1"/>
    </source>
</evidence>
<dbReference type="InterPro" id="IPR012337">
    <property type="entry name" value="RNaseH-like_sf"/>
</dbReference>
<feature type="domain" description="RNase H type-1" evidence="2">
    <location>
        <begin position="52"/>
        <end position="147"/>
    </location>
</feature>
<protein>
    <recommendedName>
        <fullName evidence="2">RNase H type-1 domain-containing protein</fullName>
    </recommendedName>
</protein>
<evidence type="ECO:0000313" key="4">
    <source>
        <dbReference type="Proteomes" id="UP000826656"/>
    </source>
</evidence>
<keyword evidence="4" id="KW-1185">Reference proteome</keyword>
<name>A0ABQ7W6K1_SOLTU</name>
<comment type="caution">
    <text evidence="3">The sequence shown here is derived from an EMBL/GenBank/DDBJ whole genome shotgun (WGS) entry which is preliminary data.</text>
</comment>
<dbReference type="InterPro" id="IPR036397">
    <property type="entry name" value="RNaseH_sf"/>
</dbReference>
<dbReference type="CDD" id="cd06222">
    <property type="entry name" value="RNase_H_like"/>
    <property type="match status" value="1"/>
</dbReference>